<proteinExistence type="inferred from homology"/>
<evidence type="ECO:0000256" key="3">
    <source>
        <dbReference type="ARBA" id="ARBA00022801"/>
    </source>
</evidence>
<dbReference type="PANTHER" id="PTHR10794">
    <property type="entry name" value="ABHYDROLASE DOMAIN-CONTAINING PROTEIN"/>
    <property type="match status" value="1"/>
</dbReference>
<keyword evidence="7" id="KW-1185">Reference proteome</keyword>
<keyword evidence="3" id="KW-0378">Hydrolase</keyword>
<dbReference type="Proteomes" id="UP000199256">
    <property type="component" value="Unassembled WGS sequence"/>
</dbReference>
<feature type="domain" description="AB hydrolase-1" evidence="5">
    <location>
        <begin position="58"/>
        <end position="297"/>
    </location>
</feature>
<evidence type="ECO:0000256" key="4">
    <source>
        <dbReference type="PIRSR" id="PIRSR005211-1"/>
    </source>
</evidence>
<dbReference type="PROSITE" id="PS01133">
    <property type="entry name" value="UPF0017"/>
    <property type="match status" value="1"/>
</dbReference>
<feature type="active site" description="Charge relay system" evidence="4">
    <location>
        <position position="138"/>
    </location>
</feature>
<dbReference type="SUPFAM" id="SSF53474">
    <property type="entry name" value="alpha/beta-Hydrolases"/>
    <property type="match status" value="1"/>
</dbReference>
<feature type="active site" description="Charge relay system" evidence="4">
    <location>
        <position position="291"/>
    </location>
</feature>
<dbReference type="InterPro" id="IPR000952">
    <property type="entry name" value="AB_hydrolase_4_CS"/>
</dbReference>
<dbReference type="OrthoDB" id="332676at2"/>
<keyword evidence="2" id="KW-0719">Serine esterase</keyword>
<dbReference type="EMBL" id="FOAA01000001">
    <property type="protein sequence ID" value="SEK20360.1"/>
    <property type="molecule type" value="Genomic_DNA"/>
</dbReference>
<dbReference type="PIRSF" id="PIRSF005211">
    <property type="entry name" value="Ab_hydro_YheT"/>
    <property type="match status" value="1"/>
</dbReference>
<dbReference type="RefSeq" id="WP_090249504.1">
    <property type="nucleotide sequence ID" value="NZ_FOAA01000001.1"/>
</dbReference>
<dbReference type="InterPro" id="IPR000073">
    <property type="entry name" value="AB_hydrolase_1"/>
</dbReference>
<dbReference type="GO" id="GO:0047372">
    <property type="term" value="F:monoacylglycerol lipase activity"/>
    <property type="evidence" value="ECO:0007669"/>
    <property type="project" value="TreeGrafter"/>
</dbReference>
<dbReference type="AlphaFoldDB" id="A0A1H7F8M5"/>
<feature type="active site" description="Charge relay system" evidence="4">
    <location>
        <position position="263"/>
    </location>
</feature>
<comment type="similarity">
    <text evidence="1">Belongs to the AB hydrolase superfamily. AB hydrolase 4 family.</text>
</comment>
<accession>A0A1H7F8M5</accession>
<dbReference type="NCBIfam" id="NF008218">
    <property type="entry name" value="PRK10985.1"/>
    <property type="match status" value="1"/>
</dbReference>
<dbReference type="PANTHER" id="PTHR10794:SF94">
    <property type="entry name" value="ESTERASE YHET-RELATED"/>
    <property type="match status" value="1"/>
</dbReference>
<dbReference type="STRING" id="1396821.SAMN05444515_10194"/>
<dbReference type="InterPro" id="IPR029058">
    <property type="entry name" value="AB_hydrolase_fold"/>
</dbReference>
<evidence type="ECO:0000313" key="7">
    <source>
        <dbReference type="Proteomes" id="UP000199256"/>
    </source>
</evidence>
<protein>
    <recommendedName>
        <fullName evidence="5">AB hydrolase-1 domain-containing protein</fullName>
    </recommendedName>
</protein>
<dbReference type="Gene3D" id="3.40.50.1820">
    <property type="entry name" value="alpha/beta hydrolase"/>
    <property type="match status" value="1"/>
</dbReference>
<dbReference type="InterPro" id="IPR050960">
    <property type="entry name" value="AB_hydrolase_4_sf"/>
</dbReference>
<evidence type="ECO:0000256" key="2">
    <source>
        <dbReference type="ARBA" id="ARBA00022487"/>
    </source>
</evidence>
<evidence type="ECO:0000313" key="6">
    <source>
        <dbReference type="EMBL" id="SEK20360.1"/>
    </source>
</evidence>
<evidence type="ECO:0000259" key="5">
    <source>
        <dbReference type="Pfam" id="PF00561"/>
    </source>
</evidence>
<dbReference type="InterPro" id="IPR012020">
    <property type="entry name" value="ABHD4"/>
</dbReference>
<gene>
    <name evidence="6" type="ORF">SAMN05444515_10194</name>
</gene>
<reference evidence="7" key="1">
    <citation type="submission" date="2016-10" db="EMBL/GenBank/DDBJ databases">
        <authorList>
            <person name="Varghese N."/>
            <person name="Submissions S."/>
        </authorList>
    </citation>
    <scope>NUCLEOTIDE SEQUENCE [LARGE SCALE GENOMIC DNA]</scope>
    <source>
        <strain evidence="7">DSM 241</strain>
    </source>
</reference>
<dbReference type="Pfam" id="PF00561">
    <property type="entry name" value="Abhydrolase_1"/>
    <property type="match status" value="1"/>
</dbReference>
<sequence>MITQADFHPARWLRGSHVQTILPNLLRPRHSIPLRRERLELPDGDFLDLDWAPTMDGPLVILFHGLEGSSRSPYAAGLMRRLHDQGFQALTLHFRGCSGEPNRLPRSYFAGDTGDMAWVVEQLTQRFPERPVAGIGVSLGGNALLKWLGETGDTNPLSAAVAISVPFDLDKAARRMERGLSRLYQGYLVGRLRRSTQAKCRRMPLPIDCTALPQLRTFRQFDDAVTARLHGFRDVDDYYGQCSCRQYLHGIRTPTLILHAIDDPFMSPEVIPTEPELSSTVHLELAHHGGHVGFVEGWGRYWLERRVPHWLQQSLTMSV</sequence>
<dbReference type="GO" id="GO:0034338">
    <property type="term" value="F:short-chain carboxylesterase activity"/>
    <property type="evidence" value="ECO:0007669"/>
    <property type="project" value="TreeGrafter"/>
</dbReference>
<organism evidence="6 7">
    <name type="scientific">Ectothiorhodospira marina</name>
    <dbReference type="NCBI Taxonomy" id="1396821"/>
    <lineage>
        <taxon>Bacteria</taxon>
        <taxon>Pseudomonadati</taxon>
        <taxon>Pseudomonadota</taxon>
        <taxon>Gammaproteobacteria</taxon>
        <taxon>Chromatiales</taxon>
        <taxon>Ectothiorhodospiraceae</taxon>
        <taxon>Ectothiorhodospira</taxon>
    </lineage>
</organism>
<evidence type="ECO:0000256" key="1">
    <source>
        <dbReference type="ARBA" id="ARBA00010884"/>
    </source>
</evidence>
<name>A0A1H7F8M5_9GAMM</name>